<accession>A0A4R5DJT3</accession>
<protein>
    <submittedName>
        <fullName evidence="5">MarR family transcriptional regulator</fullName>
    </submittedName>
</protein>
<dbReference type="PANTHER" id="PTHR33164">
    <property type="entry name" value="TRANSCRIPTIONAL REGULATOR, MARR FAMILY"/>
    <property type="match status" value="1"/>
</dbReference>
<dbReference type="Proteomes" id="UP000294739">
    <property type="component" value="Unassembled WGS sequence"/>
</dbReference>
<sequence length="154" mass="16938">MSESAEGEFAASLEAFLRQIGCARAESDLNSMVALDLSISQLRCLMALSRHTEPIPINELADELDLTLATAGRNVDRLVAHGLVVRREDPHDRRVRRVSLSEAGRDVIVDIDAARQSALRAYARSLHPVDRERLQAALAPIVNATPSQLEDHHS</sequence>
<dbReference type="PROSITE" id="PS50995">
    <property type="entry name" value="HTH_MARR_2"/>
    <property type="match status" value="1"/>
</dbReference>
<evidence type="ECO:0000259" key="4">
    <source>
        <dbReference type="PROSITE" id="PS50995"/>
    </source>
</evidence>
<dbReference type="OrthoDB" id="122135at2"/>
<feature type="domain" description="HTH marR-type" evidence="4">
    <location>
        <begin position="6"/>
        <end position="143"/>
    </location>
</feature>
<dbReference type="GO" id="GO:0003700">
    <property type="term" value="F:DNA-binding transcription factor activity"/>
    <property type="evidence" value="ECO:0007669"/>
    <property type="project" value="InterPro"/>
</dbReference>
<dbReference type="InterPro" id="IPR036388">
    <property type="entry name" value="WH-like_DNA-bd_sf"/>
</dbReference>
<evidence type="ECO:0000256" key="2">
    <source>
        <dbReference type="ARBA" id="ARBA00023125"/>
    </source>
</evidence>
<dbReference type="InterPro" id="IPR023187">
    <property type="entry name" value="Tscrpt_reg_MarR-type_CS"/>
</dbReference>
<keyword evidence="1" id="KW-0805">Transcription regulation</keyword>
<name>A0A4R5DJT3_9ACTN</name>
<dbReference type="InterPro" id="IPR039422">
    <property type="entry name" value="MarR/SlyA-like"/>
</dbReference>
<dbReference type="Gene3D" id="1.10.10.10">
    <property type="entry name" value="Winged helix-like DNA-binding domain superfamily/Winged helix DNA-binding domain"/>
    <property type="match status" value="1"/>
</dbReference>
<dbReference type="CDD" id="cd00090">
    <property type="entry name" value="HTH_ARSR"/>
    <property type="match status" value="1"/>
</dbReference>
<keyword evidence="2" id="KW-0238">DNA-binding</keyword>
<keyword evidence="3" id="KW-0804">Transcription</keyword>
<dbReference type="EMBL" id="SMKZ01000008">
    <property type="protein sequence ID" value="TDE12224.1"/>
    <property type="molecule type" value="Genomic_DNA"/>
</dbReference>
<dbReference type="SUPFAM" id="SSF46785">
    <property type="entry name" value="Winged helix' DNA-binding domain"/>
    <property type="match status" value="1"/>
</dbReference>
<dbReference type="GO" id="GO:0006950">
    <property type="term" value="P:response to stress"/>
    <property type="evidence" value="ECO:0007669"/>
    <property type="project" value="TreeGrafter"/>
</dbReference>
<dbReference type="Pfam" id="PF12802">
    <property type="entry name" value="MarR_2"/>
    <property type="match status" value="1"/>
</dbReference>
<comment type="caution">
    <text evidence="5">The sequence shown here is derived from an EMBL/GenBank/DDBJ whole genome shotgun (WGS) entry which is preliminary data.</text>
</comment>
<dbReference type="PRINTS" id="PR00598">
    <property type="entry name" value="HTHMARR"/>
</dbReference>
<dbReference type="InterPro" id="IPR011991">
    <property type="entry name" value="ArsR-like_HTH"/>
</dbReference>
<dbReference type="RefSeq" id="WP_131893167.1">
    <property type="nucleotide sequence ID" value="NZ_SMKZ01000008.1"/>
</dbReference>
<dbReference type="PANTHER" id="PTHR33164:SF94">
    <property type="entry name" value="TRANSCRIPTIONAL REGULATORY PROTEIN-RELATED"/>
    <property type="match status" value="1"/>
</dbReference>
<reference evidence="5 6" key="1">
    <citation type="submission" date="2019-03" db="EMBL/GenBank/DDBJ databases">
        <title>Draft genome sequences of novel Actinobacteria.</title>
        <authorList>
            <person name="Sahin N."/>
            <person name="Ay H."/>
            <person name="Saygin H."/>
        </authorList>
    </citation>
    <scope>NUCLEOTIDE SEQUENCE [LARGE SCALE GENOMIC DNA]</scope>
    <source>
        <strain evidence="5 6">5K138</strain>
    </source>
</reference>
<evidence type="ECO:0000313" key="6">
    <source>
        <dbReference type="Proteomes" id="UP000294739"/>
    </source>
</evidence>
<dbReference type="SMART" id="SM00347">
    <property type="entry name" value="HTH_MARR"/>
    <property type="match status" value="1"/>
</dbReference>
<evidence type="ECO:0000256" key="3">
    <source>
        <dbReference type="ARBA" id="ARBA00023163"/>
    </source>
</evidence>
<proteinExistence type="predicted"/>
<evidence type="ECO:0000313" key="5">
    <source>
        <dbReference type="EMBL" id="TDE12224.1"/>
    </source>
</evidence>
<dbReference type="InParanoid" id="A0A4R5DJT3"/>
<dbReference type="PROSITE" id="PS01117">
    <property type="entry name" value="HTH_MARR_1"/>
    <property type="match status" value="1"/>
</dbReference>
<dbReference type="AlphaFoldDB" id="A0A4R5DJT3"/>
<dbReference type="InterPro" id="IPR036390">
    <property type="entry name" value="WH_DNA-bd_sf"/>
</dbReference>
<evidence type="ECO:0000256" key="1">
    <source>
        <dbReference type="ARBA" id="ARBA00023015"/>
    </source>
</evidence>
<gene>
    <name evidence="5" type="ORF">E1269_08025</name>
</gene>
<dbReference type="InterPro" id="IPR000835">
    <property type="entry name" value="HTH_MarR-typ"/>
</dbReference>
<keyword evidence="6" id="KW-1185">Reference proteome</keyword>
<dbReference type="GO" id="GO:0003677">
    <property type="term" value="F:DNA binding"/>
    <property type="evidence" value="ECO:0007669"/>
    <property type="project" value="UniProtKB-KW"/>
</dbReference>
<organism evidence="5 6">
    <name type="scientific">Jiangella asiatica</name>
    <dbReference type="NCBI Taxonomy" id="2530372"/>
    <lineage>
        <taxon>Bacteria</taxon>
        <taxon>Bacillati</taxon>
        <taxon>Actinomycetota</taxon>
        <taxon>Actinomycetes</taxon>
        <taxon>Jiangellales</taxon>
        <taxon>Jiangellaceae</taxon>
        <taxon>Jiangella</taxon>
    </lineage>
</organism>